<feature type="region of interest" description="Disordered" evidence="1">
    <location>
        <begin position="1"/>
        <end position="28"/>
    </location>
</feature>
<dbReference type="InterPro" id="IPR001202">
    <property type="entry name" value="WW_dom"/>
</dbReference>
<sequence>MFKKDSCKRKESLNELKKSSPRPVYKESKNEIIRSKRCNSSNSPRHIITALDNFINKLNDKRKTLLVPSHSYSSDSSVSTCSSLTISNSSVDSSTKTKSKIKDSPKIILKSTQNYIRSFKRPGQSNSLKLPSKSSDLFFDHFNSNRLDELEKSSILKSLLDSQQYAMIKNRLSQSNMPRFDETSSCSDTSNNSCIIHDNSDDNSNQTFVEHSDEDENDEDLPSGWSYDFTKNGRKYYIDNVNHTSHWERPNKIIDTRKNNEQIHSDYTKSSEGYNELLAKLSASYLKSPHSIVNKVQIPDWLIELSNFDDESIQWESLDIKSLELYDLMLQRIHKCELMELIENHEKYRAKLNELLVKS</sequence>
<dbReference type="GO" id="GO:0035329">
    <property type="term" value="P:hippo signaling"/>
    <property type="evidence" value="ECO:0007669"/>
    <property type="project" value="InterPro"/>
</dbReference>
<dbReference type="Proteomes" id="UP000663879">
    <property type="component" value="Unassembled WGS sequence"/>
</dbReference>
<evidence type="ECO:0000313" key="4">
    <source>
        <dbReference type="Proteomes" id="UP000663879"/>
    </source>
</evidence>
<dbReference type="EMBL" id="CAJNOC010000533">
    <property type="protein sequence ID" value="CAF0773256.1"/>
    <property type="molecule type" value="Genomic_DNA"/>
</dbReference>
<organism evidence="3 4">
    <name type="scientific">Brachionus calyciflorus</name>
    <dbReference type="NCBI Taxonomy" id="104777"/>
    <lineage>
        <taxon>Eukaryota</taxon>
        <taxon>Metazoa</taxon>
        <taxon>Spiralia</taxon>
        <taxon>Gnathifera</taxon>
        <taxon>Rotifera</taxon>
        <taxon>Eurotatoria</taxon>
        <taxon>Monogononta</taxon>
        <taxon>Pseudotrocha</taxon>
        <taxon>Ploima</taxon>
        <taxon>Brachionidae</taxon>
        <taxon>Brachionus</taxon>
    </lineage>
</organism>
<dbReference type="InterPro" id="IPR036020">
    <property type="entry name" value="WW_dom_sf"/>
</dbReference>
<name>A0A813QU24_9BILA</name>
<keyword evidence="4" id="KW-1185">Reference proteome</keyword>
<dbReference type="InterPro" id="IPR030030">
    <property type="entry name" value="Sav"/>
</dbReference>
<evidence type="ECO:0000313" key="3">
    <source>
        <dbReference type="EMBL" id="CAF0773256.1"/>
    </source>
</evidence>
<dbReference type="GO" id="GO:0060090">
    <property type="term" value="F:molecular adaptor activity"/>
    <property type="evidence" value="ECO:0007669"/>
    <property type="project" value="InterPro"/>
</dbReference>
<dbReference type="GO" id="GO:0008285">
    <property type="term" value="P:negative regulation of cell population proliferation"/>
    <property type="evidence" value="ECO:0007669"/>
    <property type="project" value="TreeGrafter"/>
</dbReference>
<dbReference type="SMART" id="SM00456">
    <property type="entry name" value="WW"/>
    <property type="match status" value="1"/>
</dbReference>
<accession>A0A813QU24</accession>
<dbReference type="GO" id="GO:0005829">
    <property type="term" value="C:cytosol"/>
    <property type="evidence" value="ECO:0007669"/>
    <property type="project" value="TreeGrafter"/>
</dbReference>
<proteinExistence type="predicted"/>
<dbReference type="Gene3D" id="2.20.70.10">
    <property type="match status" value="1"/>
</dbReference>
<dbReference type="CDD" id="cd00201">
    <property type="entry name" value="WW"/>
    <property type="match status" value="1"/>
</dbReference>
<feature type="region of interest" description="Disordered" evidence="1">
    <location>
        <begin position="197"/>
        <end position="224"/>
    </location>
</feature>
<evidence type="ECO:0000259" key="2">
    <source>
        <dbReference type="PROSITE" id="PS50020"/>
    </source>
</evidence>
<dbReference type="SUPFAM" id="SSF51045">
    <property type="entry name" value="WW domain"/>
    <property type="match status" value="1"/>
</dbReference>
<feature type="domain" description="WW" evidence="2">
    <location>
        <begin position="219"/>
        <end position="252"/>
    </location>
</feature>
<reference evidence="3" key="1">
    <citation type="submission" date="2021-02" db="EMBL/GenBank/DDBJ databases">
        <authorList>
            <person name="Nowell W R."/>
        </authorList>
    </citation>
    <scope>NUCLEOTIDE SEQUENCE</scope>
    <source>
        <strain evidence="3">Ploen Becks lab</strain>
    </source>
</reference>
<dbReference type="GO" id="GO:0043065">
    <property type="term" value="P:positive regulation of apoptotic process"/>
    <property type="evidence" value="ECO:0007669"/>
    <property type="project" value="TreeGrafter"/>
</dbReference>
<gene>
    <name evidence="3" type="ORF">OXX778_LOCUS5068</name>
</gene>
<evidence type="ECO:0000256" key="1">
    <source>
        <dbReference type="SAM" id="MobiDB-lite"/>
    </source>
</evidence>
<dbReference type="PANTHER" id="PTHR47522:SF2">
    <property type="entry name" value="PROTEIN SALVADOR HOMOLOG 1"/>
    <property type="match status" value="1"/>
</dbReference>
<feature type="compositionally biased region" description="Acidic residues" evidence="1">
    <location>
        <begin position="212"/>
        <end position="221"/>
    </location>
</feature>
<dbReference type="OrthoDB" id="5339429at2759"/>
<dbReference type="Pfam" id="PF00397">
    <property type="entry name" value="WW"/>
    <property type="match status" value="1"/>
</dbReference>
<dbReference type="PROSITE" id="PS50020">
    <property type="entry name" value="WW_DOMAIN_2"/>
    <property type="match status" value="1"/>
</dbReference>
<protein>
    <recommendedName>
        <fullName evidence="2">WW domain-containing protein</fullName>
    </recommendedName>
</protein>
<dbReference type="PANTHER" id="PTHR47522">
    <property type="entry name" value="SALVADOR FAMILY WW DOMAIN-CONTAINING PROTEIN 1"/>
    <property type="match status" value="1"/>
</dbReference>
<dbReference type="AlphaFoldDB" id="A0A813QU24"/>
<dbReference type="GO" id="GO:0006915">
    <property type="term" value="P:apoptotic process"/>
    <property type="evidence" value="ECO:0007669"/>
    <property type="project" value="InterPro"/>
</dbReference>
<comment type="caution">
    <text evidence="3">The sequence shown here is derived from an EMBL/GenBank/DDBJ whole genome shotgun (WGS) entry which is preliminary data.</text>
</comment>